<protein>
    <recommendedName>
        <fullName evidence="10">Phytoene dehydrogenase</fullName>
        <ecNumber evidence="10">1.3.5.5</ecNumber>
    </recommendedName>
</protein>
<evidence type="ECO:0000256" key="9">
    <source>
        <dbReference type="ARBA" id="ARBA00049319"/>
    </source>
</evidence>
<dbReference type="RefSeq" id="XP_020103860.1">
    <property type="nucleotide sequence ID" value="XM_020248271.1"/>
</dbReference>
<evidence type="ECO:0000256" key="7">
    <source>
        <dbReference type="ARBA" id="ARBA00023002"/>
    </source>
</evidence>
<dbReference type="GO" id="GO:0009509">
    <property type="term" value="C:chromoplast"/>
    <property type="evidence" value="ECO:0007669"/>
    <property type="project" value="UniProtKB-SubCell"/>
</dbReference>
<evidence type="ECO:0000256" key="6">
    <source>
        <dbReference type="ARBA" id="ARBA00022904"/>
    </source>
</evidence>
<keyword evidence="6" id="KW-0957">Chromoplast</keyword>
<dbReference type="Gene3D" id="3.50.50.60">
    <property type="entry name" value="FAD/NAD(P)-binding domain"/>
    <property type="match status" value="1"/>
</dbReference>
<keyword evidence="10" id="KW-0934">Plastid</keyword>
<dbReference type="FunFam" id="3.50.50.60:FF:000091">
    <property type="entry name" value="15-cis-phytoene desaturase, chloroplastic/chromoplastic"/>
    <property type="match status" value="1"/>
</dbReference>
<dbReference type="RefSeq" id="XP_020103859.1">
    <property type="nucleotide sequence ID" value="XM_020248270.1"/>
</dbReference>
<dbReference type="SMR" id="A0A6P5G6C3"/>
<keyword evidence="10" id="KW-0150">Chloroplast</keyword>
<evidence type="ECO:0000256" key="8">
    <source>
        <dbReference type="ARBA" id="ARBA00023136"/>
    </source>
</evidence>
<sequence>MDVGCVSAANINGAIQNRYFRSHNPSQRCSFSRNSRCNTVKGFKNCEHMGCRLESSIPWSTRRSNHQSGHLQVSCPSIFISRSRPVILFIVCKDYPRPELENTVNFVEAAQLSSFFRSGARPNKALQVVIAGAGLAGLSTAKYLADAGHKPILLEGRDVLGGKVAAWKDADGDWYETGLHIFFGAYPNMQNLFGELGINDRLQWKEHSMIFAMPNKPGEFSRFDFPESLPAPLNGIWAILRNNEMLTWPEKVKFAIGLLPAMVGGQAYVEAQDGLSVTEWMKKQGVPDRVNDEVFIAMSKALNFINPDELSMQCILIALNRFLQEKHGSKMAFLDGNPPERLCMPIVDHIQSLGGEVRLNSRVKNIELNSDGTVKHFMLSNGSLITGDAYVVAAPVDILKLLLPQEWREIPYFKKLEKLVGVPVINVHIWFDRKLKNTYDHLLFSRSPLLSVYADMSLTCKEYYDPNCSMLELVFAPAEEWISRSDTEIIDATMKELAKLFPDEIAADQSKAKILKYHVVKTPRSVYKTIPNCESCRPLQRSPIEGFYLAGDYTKQKYLASMEGAVLSGKLCAQAIVQDYNLLANRAQKRTQAEVSIA</sequence>
<dbReference type="InterPro" id="IPR036188">
    <property type="entry name" value="FAD/NAD-bd_sf"/>
</dbReference>
<reference evidence="12" key="1">
    <citation type="journal article" date="2015" name="Nat. Genet.">
        <title>The pineapple genome and the evolution of CAM photosynthesis.</title>
        <authorList>
            <person name="Ming R."/>
            <person name="VanBuren R."/>
            <person name="Wai C.M."/>
            <person name="Tang H."/>
            <person name="Schatz M.C."/>
            <person name="Bowers J.E."/>
            <person name="Lyons E."/>
            <person name="Wang M.L."/>
            <person name="Chen J."/>
            <person name="Biggers E."/>
            <person name="Zhang J."/>
            <person name="Huang L."/>
            <person name="Zhang L."/>
            <person name="Miao W."/>
            <person name="Zhang J."/>
            <person name="Ye Z."/>
            <person name="Miao C."/>
            <person name="Lin Z."/>
            <person name="Wang H."/>
            <person name="Zhou H."/>
            <person name="Yim W.C."/>
            <person name="Priest H.D."/>
            <person name="Zheng C."/>
            <person name="Woodhouse M."/>
            <person name="Edger P.P."/>
            <person name="Guyot R."/>
            <person name="Guo H.B."/>
            <person name="Guo H."/>
            <person name="Zheng G."/>
            <person name="Singh R."/>
            <person name="Sharma A."/>
            <person name="Min X."/>
            <person name="Zheng Y."/>
            <person name="Lee H."/>
            <person name="Gurtowski J."/>
            <person name="Sedlazeck F.J."/>
            <person name="Harkess A."/>
            <person name="McKain M.R."/>
            <person name="Liao Z."/>
            <person name="Fang J."/>
            <person name="Liu J."/>
            <person name="Zhang X."/>
            <person name="Zhang Q."/>
            <person name="Hu W."/>
            <person name="Qin Y."/>
            <person name="Wang K."/>
            <person name="Chen L.Y."/>
            <person name="Shirley N."/>
            <person name="Lin Y.R."/>
            <person name="Liu L.Y."/>
            <person name="Hernandez A.G."/>
            <person name="Wright C.L."/>
            <person name="Bulone V."/>
            <person name="Tuskan G.A."/>
            <person name="Heath K."/>
            <person name="Zee F."/>
            <person name="Moore P.H."/>
            <person name="Sunkar R."/>
            <person name="Leebens-Mack J.H."/>
            <person name="Mockler T."/>
            <person name="Bennetzen J.L."/>
            <person name="Freeling M."/>
            <person name="Sankoff D."/>
            <person name="Paterson A.H."/>
            <person name="Zhu X."/>
            <person name="Yang X."/>
            <person name="Smith J.A."/>
            <person name="Cushman J.C."/>
            <person name="Paull R.E."/>
            <person name="Yu Q."/>
        </authorList>
    </citation>
    <scope>NUCLEOTIDE SEQUENCE [LARGE SCALE GENOMIC DNA]</scope>
    <source>
        <strain evidence="12">cv. F153</strain>
    </source>
</reference>
<evidence type="ECO:0000256" key="4">
    <source>
        <dbReference type="ARBA" id="ARBA00006046"/>
    </source>
</evidence>
<evidence type="ECO:0000313" key="14">
    <source>
        <dbReference type="RefSeq" id="XP_020103860.1"/>
    </source>
</evidence>
<dbReference type="Proteomes" id="UP000515123">
    <property type="component" value="Linkage group 15"/>
</dbReference>
<dbReference type="PANTHER" id="PTHR42923">
    <property type="entry name" value="PROTOPORPHYRINOGEN OXIDASE"/>
    <property type="match status" value="1"/>
</dbReference>
<dbReference type="GO" id="GO:0050660">
    <property type="term" value="F:flavin adenine dinucleotide binding"/>
    <property type="evidence" value="ECO:0007669"/>
    <property type="project" value="UniProtKB-ARBA"/>
</dbReference>
<comment type="pathway">
    <text evidence="3 10">Carotenoid biosynthesis; lycopene biosynthesis.</text>
</comment>
<evidence type="ECO:0000256" key="2">
    <source>
        <dbReference type="ARBA" id="ARBA00004260"/>
    </source>
</evidence>
<dbReference type="GeneID" id="109720915"/>
<comment type="subunit">
    <text evidence="10">Homotetramer.</text>
</comment>
<comment type="function">
    <text evidence="10">Converts phytoene into zeta-carotene via the intermediary of phytofluene by the symmetrical introduction of two double bonds at the C-11 and C-11' positions of phytoene with a concomitant isomerization of two neighboring double bonds at the C9 and C9' positions from trans to cis.</text>
</comment>
<evidence type="ECO:0000256" key="5">
    <source>
        <dbReference type="ARBA" id="ARBA00022746"/>
    </source>
</evidence>
<proteinExistence type="inferred from homology"/>
<comment type="subcellular location">
    <subcellularLocation>
        <location evidence="10">Plastid</location>
        <location evidence="10">Chloroplast</location>
    </subcellularLocation>
    <subcellularLocation>
        <location evidence="2 10">Plastid</location>
        <location evidence="2 10">Chromoplast</location>
    </subcellularLocation>
    <subcellularLocation>
        <location evidence="10">Membrane</location>
        <topology evidence="10">Peripheral membrane protein</topology>
    </subcellularLocation>
</comment>
<reference evidence="13 14" key="2">
    <citation type="submission" date="2025-04" db="UniProtKB">
        <authorList>
            <consortium name="RefSeq"/>
        </authorList>
    </citation>
    <scope>IDENTIFICATION</scope>
    <source>
        <tissue evidence="13 14">Leaf</tissue>
    </source>
</reference>
<dbReference type="UniPathway" id="UPA00803"/>
<keyword evidence="12" id="KW-1185">Reference proteome</keyword>
<keyword evidence="8 10" id="KW-0472">Membrane</keyword>
<dbReference type="GO" id="GO:0016166">
    <property type="term" value="F:phytoene dehydrogenase activity"/>
    <property type="evidence" value="ECO:0007669"/>
    <property type="project" value="UniProtKB-UniRule"/>
</dbReference>
<evidence type="ECO:0000256" key="1">
    <source>
        <dbReference type="ARBA" id="ARBA00001974"/>
    </source>
</evidence>
<dbReference type="PANTHER" id="PTHR42923:SF45">
    <property type="entry name" value="15-CIS-PHYTOENE DESATURASE, CHLOROPLASTIC_CHROMOPLASTIC"/>
    <property type="match status" value="1"/>
</dbReference>
<dbReference type="AlphaFoldDB" id="A0A6P5G6C3"/>
<dbReference type="EC" id="1.3.5.5" evidence="10"/>
<comment type="similarity">
    <text evidence="4 10">Belongs to the carotenoid/retinoid oxidoreductase family.</text>
</comment>
<evidence type="ECO:0000313" key="12">
    <source>
        <dbReference type="Proteomes" id="UP000515123"/>
    </source>
</evidence>
<keyword evidence="7 10" id="KW-0560">Oxidoreductase</keyword>
<dbReference type="OrthoDB" id="5046242at2759"/>
<dbReference type="NCBIfam" id="TIGR02731">
    <property type="entry name" value="phytoene_desat"/>
    <property type="match status" value="1"/>
</dbReference>
<dbReference type="GO" id="GO:0016020">
    <property type="term" value="C:membrane"/>
    <property type="evidence" value="ECO:0007669"/>
    <property type="project" value="UniProtKB-SubCell"/>
</dbReference>
<dbReference type="InterPro" id="IPR050464">
    <property type="entry name" value="Zeta_carotene_desat/Oxidored"/>
</dbReference>
<dbReference type="Pfam" id="PF01593">
    <property type="entry name" value="Amino_oxidase"/>
    <property type="match status" value="1"/>
</dbReference>
<dbReference type="InterPro" id="IPR002937">
    <property type="entry name" value="Amino_oxidase"/>
</dbReference>
<evidence type="ECO:0000256" key="10">
    <source>
        <dbReference type="RuleBase" id="RU368016"/>
    </source>
</evidence>
<keyword evidence="5 10" id="KW-0125">Carotenoid biosynthesis</keyword>
<evidence type="ECO:0000259" key="11">
    <source>
        <dbReference type="Pfam" id="PF01593"/>
    </source>
</evidence>
<evidence type="ECO:0000313" key="13">
    <source>
        <dbReference type="RefSeq" id="XP_020103859.1"/>
    </source>
</evidence>
<gene>
    <name evidence="13 14" type="primary">LOC109720915</name>
</gene>
<feature type="domain" description="Amine oxidase" evidence="11">
    <location>
        <begin position="135"/>
        <end position="576"/>
    </location>
</feature>
<dbReference type="InterPro" id="IPR014102">
    <property type="entry name" value="Phytoene_desaturase"/>
</dbReference>
<evidence type="ECO:0000256" key="3">
    <source>
        <dbReference type="ARBA" id="ARBA00004900"/>
    </source>
</evidence>
<dbReference type="GO" id="GO:0016117">
    <property type="term" value="P:carotenoid biosynthetic process"/>
    <property type="evidence" value="ECO:0007669"/>
    <property type="project" value="UniProtKB-UniRule"/>
</dbReference>
<name>A0A6P5G6C3_ANACO</name>
<accession>A0A6P5G6C3</accession>
<organism evidence="13">
    <name type="scientific">Ananas comosus</name>
    <name type="common">Pineapple</name>
    <name type="synonym">Ananas ananas</name>
    <dbReference type="NCBI Taxonomy" id="4615"/>
    <lineage>
        <taxon>Eukaryota</taxon>
        <taxon>Viridiplantae</taxon>
        <taxon>Streptophyta</taxon>
        <taxon>Embryophyta</taxon>
        <taxon>Tracheophyta</taxon>
        <taxon>Spermatophyta</taxon>
        <taxon>Magnoliopsida</taxon>
        <taxon>Liliopsida</taxon>
        <taxon>Poales</taxon>
        <taxon>Bromeliaceae</taxon>
        <taxon>Bromelioideae</taxon>
        <taxon>Ananas</taxon>
    </lineage>
</organism>
<dbReference type="GO" id="GO:0009534">
    <property type="term" value="C:chloroplast thylakoid"/>
    <property type="evidence" value="ECO:0007669"/>
    <property type="project" value="TreeGrafter"/>
</dbReference>
<dbReference type="SUPFAM" id="SSF51905">
    <property type="entry name" value="FAD/NAD(P)-binding domain"/>
    <property type="match status" value="1"/>
</dbReference>
<comment type="catalytic activity">
    <reaction evidence="9 10">
        <text>2 a plastoquinone + 15-cis-phytoene = 9,9',15-tri-cis-zeta-carotene + 2 a plastoquinol</text>
        <dbReference type="Rhea" id="RHEA:30287"/>
        <dbReference type="Rhea" id="RHEA-COMP:9561"/>
        <dbReference type="Rhea" id="RHEA-COMP:9562"/>
        <dbReference type="ChEBI" id="CHEBI:17757"/>
        <dbReference type="ChEBI" id="CHEBI:27787"/>
        <dbReference type="ChEBI" id="CHEBI:48717"/>
        <dbReference type="ChEBI" id="CHEBI:62192"/>
        <dbReference type="EC" id="1.3.5.5"/>
    </reaction>
</comment>
<comment type="cofactor">
    <cofactor evidence="1 10">
        <name>FAD</name>
        <dbReference type="ChEBI" id="CHEBI:57692"/>
    </cofactor>
</comment>